<evidence type="ECO:0000313" key="2">
    <source>
        <dbReference type="EMBL" id="HGW92441.1"/>
    </source>
</evidence>
<sequence length="194" mass="23045">MFLILISISTNLAGFYSLVLPGLGDILLGNKDRGKSFMIAEGMIWTNYIVFNVLGNDVRNDYIKYAYIKASSNPSRKDEDYLEALEWFRSMDDYNDYIKEYARYLYGDSVEARKKYIEEHQFSDEDYWKWEEDKDFMKFIELRKKSRSYFNTARNIASLAVVNRIVSFVLTSYFSDRFSIIIEKNGVRFVWKID</sequence>
<proteinExistence type="predicted"/>
<protein>
    <recommendedName>
        <fullName evidence="3">DUF5683 domain-containing protein</fullName>
    </recommendedName>
</protein>
<name>A0A7C4Y618_UNCW3</name>
<keyword evidence="1" id="KW-1133">Transmembrane helix</keyword>
<feature type="transmembrane region" description="Helical" evidence="1">
    <location>
        <begin position="6"/>
        <end position="28"/>
    </location>
</feature>
<organism evidence="2">
    <name type="scientific">candidate division WOR-3 bacterium</name>
    <dbReference type="NCBI Taxonomy" id="2052148"/>
    <lineage>
        <taxon>Bacteria</taxon>
        <taxon>Bacteria division WOR-3</taxon>
    </lineage>
</organism>
<dbReference type="EMBL" id="DTHG01000096">
    <property type="protein sequence ID" value="HGW92441.1"/>
    <property type="molecule type" value="Genomic_DNA"/>
</dbReference>
<dbReference type="AlphaFoldDB" id="A0A7C4Y618"/>
<evidence type="ECO:0008006" key="3">
    <source>
        <dbReference type="Google" id="ProtNLM"/>
    </source>
</evidence>
<keyword evidence="1" id="KW-0812">Transmembrane</keyword>
<comment type="caution">
    <text evidence="2">The sequence shown here is derived from an EMBL/GenBank/DDBJ whole genome shotgun (WGS) entry which is preliminary data.</text>
</comment>
<gene>
    <name evidence="2" type="ORF">ENV67_07895</name>
</gene>
<keyword evidence="1" id="KW-0472">Membrane</keyword>
<reference evidence="2" key="1">
    <citation type="journal article" date="2020" name="mSystems">
        <title>Genome- and Community-Level Interaction Insights into Carbon Utilization and Element Cycling Functions of Hydrothermarchaeota in Hydrothermal Sediment.</title>
        <authorList>
            <person name="Zhou Z."/>
            <person name="Liu Y."/>
            <person name="Xu W."/>
            <person name="Pan J."/>
            <person name="Luo Z.H."/>
            <person name="Li M."/>
        </authorList>
    </citation>
    <scope>NUCLEOTIDE SEQUENCE [LARGE SCALE GENOMIC DNA]</scope>
    <source>
        <strain evidence="2">SpSt-780</strain>
    </source>
</reference>
<accession>A0A7C4Y618</accession>
<evidence type="ECO:0000256" key="1">
    <source>
        <dbReference type="SAM" id="Phobius"/>
    </source>
</evidence>